<dbReference type="NCBIfam" id="NF008675">
    <property type="entry name" value="PRK11688.1"/>
    <property type="match status" value="1"/>
</dbReference>
<organism evidence="3 4">
    <name type="scientific">Acinetobacter silvestris</name>
    <dbReference type="NCBI Taxonomy" id="1977882"/>
    <lineage>
        <taxon>Bacteria</taxon>
        <taxon>Pseudomonadati</taxon>
        <taxon>Pseudomonadota</taxon>
        <taxon>Gammaproteobacteria</taxon>
        <taxon>Moraxellales</taxon>
        <taxon>Moraxellaceae</taxon>
        <taxon>Acinetobacter</taxon>
    </lineage>
</organism>
<keyword evidence="1" id="KW-0378">Hydrolase</keyword>
<evidence type="ECO:0000313" key="3">
    <source>
        <dbReference type="EMBL" id="OTG63485.1"/>
    </source>
</evidence>
<sequence length="175" mass="19159">MSDSPKSDSPKSESQKKWTGNIHLGSKVDLNVVLNQLTQAFNGSPYFSHNTMQMRVVDGEIEGYIEMKPFLIGNVAFQILHGGVAATLLDSIGGIVAMGELYQRSEPETLADTLKKVARLATVDMRVDYLAPGRGEYFIAKAETLRMGRKGCTMRMTMTNNEGKAIATAIASYAY</sequence>
<reference evidence="3 4" key="1">
    <citation type="submission" date="2017-04" db="EMBL/GenBank/DDBJ databases">
        <title>High diversity of culturable Acinetobacter species in natural soil and water ecosystems.</title>
        <authorList>
            <person name="Nemec A."/>
            <person name="Radolfova-Krizova L."/>
        </authorList>
    </citation>
    <scope>NUCLEOTIDE SEQUENCE [LARGE SCALE GENOMIC DNA]</scope>
    <source>
        <strain evidence="3 4">ANC 4999</strain>
    </source>
</reference>
<evidence type="ECO:0000259" key="2">
    <source>
        <dbReference type="Pfam" id="PF03061"/>
    </source>
</evidence>
<proteinExistence type="predicted"/>
<gene>
    <name evidence="3" type="ORF">B9T28_13290</name>
</gene>
<dbReference type="Gene3D" id="3.10.129.10">
    <property type="entry name" value="Hotdog Thioesterase"/>
    <property type="match status" value="1"/>
</dbReference>
<dbReference type="CDD" id="cd03443">
    <property type="entry name" value="PaaI_thioesterase"/>
    <property type="match status" value="1"/>
</dbReference>
<feature type="domain" description="Thioesterase" evidence="2">
    <location>
        <begin position="78"/>
        <end position="165"/>
    </location>
</feature>
<dbReference type="NCBIfam" id="TIGR00369">
    <property type="entry name" value="unchar_dom_1"/>
    <property type="match status" value="1"/>
</dbReference>
<keyword evidence="4" id="KW-1185">Reference proteome</keyword>
<evidence type="ECO:0000256" key="1">
    <source>
        <dbReference type="ARBA" id="ARBA00022801"/>
    </source>
</evidence>
<evidence type="ECO:0000313" key="4">
    <source>
        <dbReference type="Proteomes" id="UP000242765"/>
    </source>
</evidence>
<dbReference type="InterPro" id="IPR006683">
    <property type="entry name" value="Thioestr_dom"/>
</dbReference>
<name>A0A1Y3CBK2_9GAMM</name>
<dbReference type="RefSeq" id="WP_086204464.1">
    <property type="nucleotide sequence ID" value="NZ_NEGB01000009.1"/>
</dbReference>
<dbReference type="STRING" id="1977882.B9T28_13290"/>
<dbReference type="AlphaFoldDB" id="A0A1Y3CBK2"/>
<dbReference type="InterPro" id="IPR029069">
    <property type="entry name" value="HotDog_dom_sf"/>
</dbReference>
<dbReference type="EMBL" id="NEGB01000009">
    <property type="protein sequence ID" value="OTG63485.1"/>
    <property type="molecule type" value="Genomic_DNA"/>
</dbReference>
<dbReference type="OrthoDB" id="9813158at2"/>
<dbReference type="InterPro" id="IPR003736">
    <property type="entry name" value="PAAI_dom"/>
</dbReference>
<comment type="caution">
    <text evidence="3">The sequence shown here is derived from an EMBL/GenBank/DDBJ whole genome shotgun (WGS) entry which is preliminary data.</text>
</comment>
<protein>
    <recommendedName>
        <fullName evidence="2">Thioesterase domain-containing protein</fullName>
    </recommendedName>
</protein>
<dbReference type="Pfam" id="PF03061">
    <property type="entry name" value="4HBT"/>
    <property type="match status" value="1"/>
</dbReference>
<accession>A0A1Y3CBK2</accession>
<dbReference type="GO" id="GO:0016289">
    <property type="term" value="F:acyl-CoA hydrolase activity"/>
    <property type="evidence" value="ECO:0007669"/>
    <property type="project" value="UniProtKB-ARBA"/>
</dbReference>
<dbReference type="Proteomes" id="UP000242765">
    <property type="component" value="Unassembled WGS sequence"/>
</dbReference>
<dbReference type="SUPFAM" id="SSF54637">
    <property type="entry name" value="Thioesterase/thiol ester dehydrase-isomerase"/>
    <property type="match status" value="1"/>
</dbReference>